<comment type="caution">
    <text evidence="5">The sequence shown here is derived from an EMBL/GenBank/DDBJ whole genome shotgun (WGS) entry which is preliminary data.</text>
</comment>
<dbReference type="SUPFAM" id="SSF48008">
    <property type="entry name" value="GntR ligand-binding domain-like"/>
    <property type="match status" value="1"/>
</dbReference>
<dbReference type="CDD" id="cd07377">
    <property type="entry name" value="WHTH_GntR"/>
    <property type="match status" value="1"/>
</dbReference>
<evidence type="ECO:0000256" key="2">
    <source>
        <dbReference type="ARBA" id="ARBA00023125"/>
    </source>
</evidence>
<name>A0A9X2DRG3_9BACI</name>
<organism evidence="5 6">
    <name type="scientific">Halalkalibacter oceani</name>
    <dbReference type="NCBI Taxonomy" id="1653776"/>
    <lineage>
        <taxon>Bacteria</taxon>
        <taxon>Bacillati</taxon>
        <taxon>Bacillota</taxon>
        <taxon>Bacilli</taxon>
        <taxon>Bacillales</taxon>
        <taxon>Bacillaceae</taxon>
        <taxon>Halalkalibacter</taxon>
    </lineage>
</organism>
<reference evidence="5" key="1">
    <citation type="submission" date="2022-05" db="EMBL/GenBank/DDBJ databases">
        <title>Comparative Genomics of Spacecraft Associated Microbes.</title>
        <authorList>
            <person name="Tran M.T."/>
            <person name="Wright A."/>
            <person name="Seuylemezian A."/>
            <person name="Eisen J."/>
            <person name="Coil D."/>
        </authorList>
    </citation>
    <scope>NUCLEOTIDE SEQUENCE</scope>
    <source>
        <strain evidence="5">214.1.1</strain>
    </source>
</reference>
<keyword evidence="3" id="KW-0804">Transcription</keyword>
<evidence type="ECO:0000313" key="5">
    <source>
        <dbReference type="EMBL" id="MCM3713803.1"/>
    </source>
</evidence>
<dbReference type="GO" id="GO:0003677">
    <property type="term" value="F:DNA binding"/>
    <property type="evidence" value="ECO:0007669"/>
    <property type="project" value="UniProtKB-KW"/>
</dbReference>
<dbReference type="SMART" id="SM00345">
    <property type="entry name" value="HTH_GNTR"/>
    <property type="match status" value="1"/>
</dbReference>
<keyword evidence="6" id="KW-1185">Reference proteome</keyword>
<dbReference type="PANTHER" id="PTHR43537">
    <property type="entry name" value="TRANSCRIPTIONAL REGULATOR, GNTR FAMILY"/>
    <property type="match status" value="1"/>
</dbReference>
<dbReference type="RefSeq" id="WP_251222596.1">
    <property type="nucleotide sequence ID" value="NZ_JAMBOL010000003.1"/>
</dbReference>
<evidence type="ECO:0000313" key="6">
    <source>
        <dbReference type="Proteomes" id="UP001139179"/>
    </source>
</evidence>
<dbReference type="GO" id="GO:0003700">
    <property type="term" value="F:DNA-binding transcription factor activity"/>
    <property type="evidence" value="ECO:0007669"/>
    <property type="project" value="InterPro"/>
</dbReference>
<evidence type="ECO:0000256" key="1">
    <source>
        <dbReference type="ARBA" id="ARBA00023015"/>
    </source>
</evidence>
<dbReference type="Pfam" id="PF00392">
    <property type="entry name" value="GntR"/>
    <property type="match status" value="1"/>
</dbReference>
<feature type="domain" description="HTH gntR-type" evidence="4">
    <location>
        <begin position="10"/>
        <end position="78"/>
    </location>
</feature>
<proteinExistence type="predicted"/>
<dbReference type="Proteomes" id="UP001139179">
    <property type="component" value="Unassembled WGS sequence"/>
</dbReference>
<evidence type="ECO:0000259" key="4">
    <source>
        <dbReference type="PROSITE" id="PS50949"/>
    </source>
</evidence>
<accession>A0A9X2DRG3</accession>
<dbReference type="Gene3D" id="1.10.10.10">
    <property type="entry name" value="Winged helix-like DNA-binding domain superfamily/Winged helix DNA-binding domain"/>
    <property type="match status" value="1"/>
</dbReference>
<dbReference type="InterPro" id="IPR036390">
    <property type="entry name" value="WH_DNA-bd_sf"/>
</dbReference>
<dbReference type="Gene3D" id="1.20.120.530">
    <property type="entry name" value="GntR ligand-binding domain-like"/>
    <property type="match status" value="1"/>
</dbReference>
<protein>
    <submittedName>
        <fullName evidence="5">FadR family transcriptional regulator</fullName>
    </submittedName>
</protein>
<keyword evidence="2" id="KW-0238">DNA-binding</keyword>
<dbReference type="InterPro" id="IPR036388">
    <property type="entry name" value="WH-like_DNA-bd_sf"/>
</dbReference>
<dbReference type="SMART" id="SM00895">
    <property type="entry name" value="FCD"/>
    <property type="match status" value="1"/>
</dbReference>
<gene>
    <name evidence="5" type="ORF">M3202_06875</name>
</gene>
<sequence>MDIISPIQRRKMSEQILDEIKALIKDGTFPADSKLPSETELAKLFQVSRSPVREAISVLAASGIVESRQGGGNWVRKVELVNMFEPMTMEMIDAQQIFDLLELRTTIETEAAALAAVRHNREDIEMLAGALQGLEEQMLDDVESIGSEVDYEFHQTIVRAAGNAFFVQTMENIADLYQKAMTFSLKQNVGLRLKRKSVFEEHQAIFEAIRRREPEAASRAMKKHLETARLKLGDKRLQDEEKRGR</sequence>
<dbReference type="PANTHER" id="PTHR43537:SF5">
    <property type="entry name" value="UXU OPERON TRANSCRIPTIONAL REGULATOR"/>
    <property type="match status" value="1"/>
</dbReference>
<dbReference type="InterPro" id="IPR011711">
    <property type="entry name" value="GntR_C"/>
</dbReference>
<dbReference type="PRINTS" id="PR00035">
    <property type="entry name" value="HTHGNTR"/>
</dbReference>
<dbReference type="SUPFAM" id="SSF46785">
    <property type="entry name" value="Winged helix' DNA-binding domain"/>
    <property type="match status" value="1"/>
</dbReference>
<dbReference type="AlphaFoldDB" id="A0A9X2DRG3"/>
<dbReference type="PROSITE" id="PS50949">
    <property type="entry name" value="HTH_GNTR"/>
    <property type="match status" value="1"/>
</dbReference>
<dbReference type="InterPro" id="IPR000524">
    <property type="entry name" value="Tscrpt_reg_HTH_GntR"/>
</dbReference>
<dbReference type="InterPro" id="IPR008920">
    <property type="entry name" value="TF_FadR/GntR_C"/>
</dbReference>
<dbReference type="EMBL" id="JAMBOL010000003">
    <property type="protein sequence ID" value="MCM3713803.1"/>
    <property type="molecule type" value="Genomic_DNA"/>
</dbReference>
<keyword evidence="1" id="KW-0805">Transcription regulation</keyword>
<dbReference type="Pfam" id="PF07729">
    <property type="entry name" value="FCD"/>
    <property type="match status" value="1"/>
</dbReference>
<evidence type="ECO:0000256" key="3">
    <source>
        <dbReference type="ARBA" id="ARBA00023163"/>
    </source>
</evidence>